<evidence type="ECO:0000256" key="7">
    <source>
        <dbReference type="ARBA" id="ARBA00023125"/>
    </source>
</evidence>
<dbReference type="Pfam" id="PF00580">
    <property type="entry name" value="UvrD-helicase"/>
    <property type="match status" value="1"/>
</dbReference>
<keyword evidence="8" id="KW-0234">DNA repair</keyword>
<keyword evidence="3" id="KW-0227">DNA damage</keyword>
<dbReference type="SUPFAM" id="SSF52540">
    <property type="entry name" value="P-loop containing nucleoside triphosphate hydrolases"/>
    <property type="match status" value="1"/>
</dbReference>
<dbReference type="InterPro" id="IPR027417">
    <property type="entry name" value="P-loop_NTPase"/>
</dbReference>
<dbReference type="Proteomes" id="UP000182498">
    <property type="component" value="Unassembled WGS sequence"/>
</dbReference>
<evidence type="ECO:0000256" key="11">
    <source>
        <dbReference type="ARBA" id="ARBA00034808"/>
    </source>
</evidence>
<accession>A0A0X2NIW1</accession>
<dbReference type="PANTHER" id="PTHR11070">
    <property type="entry name" value="UVRD / RECB / PCRA DNA HELICASE FAMILY MEMBER"/>
    <property type="match status" value="1"/>
</dbReference>
<evidence type="ECO:0000259" key="15">
    <source>
        <dbReference type="PROSITE" id="PS51198"/>
    </source>
</evidence>
<keyword evidence="18" id="KW-1185">Reference proteome</keyword>
<dbReference type="GO" id="GO:0043138">
    <property type="term" value="F:3'-5' DNA helicase activity"/>
    <property type="evidence" value="ECO:0007669"/>
    <property type="project" value="UniProtKB-EC"/>
</dbReference>
<dbReference type="PROSITE" id="PS51198">
    <property type="entry name" value="UVRD_HELICASE_ATP_BIND"/>
    <property type="match status" value="1"/>
</dbReference>
<dbReference type="OMA" id="DYPDATT"/>
<dbReference type="InterPro" id="IPR014016">
    <property type="entry name" value="UvrD-like_ATP-bd"/>
</dbReference>
<dbReference type="PANTHER" id="PTHR11070:SF2">
    <property type="entry name" value="ATP-DEPENDENT DNA HELICASE SRS2"/>
    <property type="match status" value="1"/>
</dbReference>
<dbReference type="CDD" id="cd18807">
    <property type="entry name" value="SF1_C_UvrD"/>
    <property type="match status" value="2"/>
</dbReference>
<evidence type="ECO:0000256" key="5">
    <source>
        <dbReference type="ARBA" id="ARBA00022806"/>
    </source>
</evidence>
<evidence type="ECO:0000256" key="2">
    <source>
        <dbReference type="ARBA" id="ARBA00022741"/>
    </source>
</evidence>
<dbReference type="GO" id="GO:0003677">
    <property type="term" value="F:DNA binding"/>
    <property type="evidence" value="ECO:0007669"/>
    <property type="project" value="UniProtKB-KW"/>
</dbReference>
<dbReference type="GO" id="GO:0005524">
    <property type="term" value="F:ATP binding"/>
    <property type="evidence" value="ECO:0007669"/>
    <property type="project" value="UniProtKB-UniRule"/>
</dbReference>
<keyword evidence="2 13" id="KW-0547">Nucleotide-binding</keyword>
<keyword evidence="4 13" id="KW-0378">Hydrolase</keyword>
<protein>
    <recommendedName>
        <fullName evidence="11">DNA 3'-5' helicase</fullName>
        <ecNumber evidence="11">5.6.2.4</ecNumber>
    </recommendedName>
</protein>
<evidence type="ECO:0000313" key="17">
    <source>
        <dbReference type="EMBL" id="CUU64708.1"/>
    </source>
</evidence>
<dbReference type="EC" id="5.6.2.4" evidence="11"/>
<feature type="region of interest" description="Disordered" evidence="14">
    <location>
        <begin position="849"/>
        <end position="881"/>
    </location>
</feature>
<feature type="region of interest" description="Disordered" evidence="14">
    <location>
        <begin position="1"/>
        <end position="47"/>
    </location>
</feature>
<keyword evidence="5 13" id="KW-0347">Helicase</keyword>
<evidence type="ECO:0000259" key="16">
    <source>
        <dbReference type="PROSITE" id="PS51217"/>
    </source>
</evidence>
<evidence type="ECO:0000256" key="14">
    <source>
        <dbReference type="SAM" id="MobiDB-lite"/>
    </source>
</evidence>
<dbReference type="CDD" id="cd17932">
    <property type="entry name" value="DEXQc_UvrD"/>
    <property type="match status" value="1"/>
</dbReference>
<evidence type="ECO:0000256" key="1">
    <source>
        <dbReference type="ARBA" id="ARBA00009922"/>
    </source>
</evidence>
<feature type="compositionally biased region" description="Acidic residues" evidence="14">
    <location>
        <begin position="34"/>
        <end position="45"/>
    </location>
</feature>
<evidence type="ECO:0000256" key="8">
    <source>
        <dbReference type="ARBA" id="ARBA00023204"/>
    </source>
</evidence>
<dbReference type="Gene3D" id="3.40.50.300">
    <property type="entry name" value="P-loop containing nucleotide triphosphate hydrolases"/>
    <property type="match status" value="3"/>
</dbReference>
<name>A0A0X2NIW1_9CORY</name>
<keyword evidence="7" id="KW-0238">DNA-binding</keyword>
<dbReference type="Gene3D" id="1.10.10.160">
    <property type="match status" value="1"/>
</dbReference>
<dbReference type="InterPro" id="IPR014017">
    <property type="entry name" value="DNA_helicase_UvrD-like_C"/>
</dbReference>
<dbReference type="GO" id="GO:0009314">
    <property type="term" value="P:response to radiation"/>
    <property type="evidence" value="ECO:0007669"/>
    <property type="project" value="UniProtKB-ARBA"/>
</dbReference>
<evidence type="ECO:0000256" key="3">
    <source>
        <dbReference type="ARBA" id="ARBA00022763"/>
    </source>
</evidence>
<evidence type="ECO:0000256" key="10">
    <source>
        <dbReference type="ARBA" id="ARBA00034617"/>
    </source>
</evidence>
<feature type="binding site" evidence="13">
    <location>
        <begin position="135"/>
        <end position="142"/>
    </location>
    <ligand>
        <name>ATP</name>
        <dbReference type="ChEBI" id="CHEBI:30616"/>
    </ligand>
</feature>
<sequence length="931" mass="100194">MNQGMSDNPFDGQIPFPEDAFPDESGQDAGWDAPPEEDLPPDDAGDLLNGFAADFAVSVAHLAPLPELPPEPHSPDMTSGSAGATSAPQRATAPASLRTGGGNGLAAREEELLAGLNPAQRAAVVHHGSPLLIVAGAGSGKTSVLTRRVAWLLAHGVAPWQILAITFTNKAAAEMRERVTDLVGPVAERMWLSTFHSLCVRILRANAQLIEGLNTNFTIYDSDDQKRLITMVLKDHDCDLKEFAPRAVLSVISNWKNELQGPAEALKETQEDGNRHREQIALVYRDYQARLRESNAVDFDDLIGEVVWMLQANPAVADHYRRRFRHVLVDEYQDTNHAQYVLVSTLVGEGPDAGELCVVGDADQSIYAFRGATIRNIEEFERDYPHAETILLEQNYRSTQNILSAANAVIARNQGRREKKLWTDSGDGPLIGGYVADNEHDEARFIAQTIDQLVDDGDATYGDIAVMYRTNNSSRVVEDVLVRSGLPYKVVGGTRFYERREIRDVVAYLKVLDNAEDTMGLRRIINTPRRGIGDRAISQVSVHAENMDLSFAGGLRAAAAGEVPGLSSRGRNAIAGFLELMDGLREDLPGHVMEASDGSSLEIPDLGAVIRDVLDRTGYTTELEKSNDPQDGSRLDNLHELVSVGHEFSQEAANLAAYEAMPDTAGGTAAQQESGAASDADAAADAVLSEGEPAPGSLQAFLERVSLVADADQIPGEEQELITLMTLHTAKGLEFPVVFLTGWEDGQFPHQRALGDPTELSEERRLAYVGITRARQRLYLSRAVTRSSWGTPANNPPSRFLDEIPGELIDWIREEPTPSWGGGWGSSTSGGYADGTSFGGGGFGGGYGGGSGYGSRQSSSPAPRRKAPSSPLSGGKPLELAVGDRVNHDKYGLGTVKTVDGSGVRATATIDFGASGTVRLMLIGGVPMEKL</sequence>
<dbReference type="FunFam" id="1.10.10.160:FF:000001">
    <property type="entry name" value="ATP-dependent DNA helicase"/>
    <property type="match status" value="1"/>
</dbReference>
<evidence type="ECO:0000256" key="9">
    <source>
        <dbReference type="ARBA" id="ARBA00023235"/>
    </source>
</evidence>
<dbReference type="GO" id="GO:0033202">
    <property type="term" value="C:DNA helicase complex"/>
    <property type="evidence" value="ECO:0007669"/>
    <property type="project" value="TreeGrafter"/>
</dbReference>
<dbReference type="InterPro" id="IPR013986">
    <property type="entry name" value="DExx_box_DNA_helicase_dom_sf"/>
</dbReference>
<dbReference type="Pfam" id="PF21196">
    <property type="entry name" value="PcrA_UvrD_tudor"/>
    <property type="match status" value="1"/>
</dbReference>
<comment type="catalytic activity">
    <reaction evidence="10">
        <text>Couples ATP hydrolysis with the unwinding of duplex DNA by translocating in the 3'-5' direction.</text>
        <dbReference type="EC" id="5.6.2.4"/>
    </reaction>
</comment>
<feature type="region of interest" description="Disordered" evidence="14">
    <location>
        <begin position="664"/>
        <end position="689"/>
    </location>
</feature>
<feature type="region of interest" description="Disordered" evidence="14">
    <location>
        <begin position="65"/>
        <end position="103"/>
    </location>
</feature>
<feature type="compositionally biased region" description="Polar residues" evidence="14">
    <location>
        <begin position="76"/>
        <end position="89"/>
    </location>
</feature>
<dbReference type="GO" id="GO:0000725">
    <property type="term" value="P:recombinational repair"/>
    <property type="evidence" value="ECO:0007669"/>
    <property type="project" value="TreeGrafter"/>
</dbReference>
<dbReference type="AlphaFoldDB" id="A0A0X2NIW1"/>
<comment type="catalytic activity">
    <reaction evidence="12">
        <text>ATP + H2O = ADP + phosphate + H(+)</text>
        <dbReference type="Rhea" id="RHEA:13065"/>
        <dbReference type="ChEBI" id="CHEBI:15377"/>
        <dbReference type="ChEBI" id="CHEBI:15378"/>
        <dbReference type="ChEBI" id="CHEBI:30616"/>
        <dbReference type="ChEBI" id="CHEBI:43474"/>
        <dbReference type="ChEBI" id="CHEBI:456216"/>
        <dbReference type="EC" id="5.6.2.4"/>
    </reaction>
</comment>
<feature type="domain" description="UvrD-like helicase ATP-binding" evidence="15">
    <location>
        <begin position="114"/>
        <end position="399"/>
    </location>
</feature>
<dbReference type="Pfam" id="PF13361">
    <property type="entry name" value="UvrD_C"/>
    <property type="match status" value="2"/>
</dbReference>
<gene>
    <name evidence="17" type="ORF">CVAR292_00011</name>
</gene>
<dbReference type="GO" id="GO:0016887">
    <property type="term" value="F:ATP hydrolysis activity"/>
    <property type="evidence" value="ECO:0007669"/>
    <property type="project" value="RHEA"/>
</dbReference>
<keyword evidence="6 13" id="KW-0067">ATP-binding</keyword>
<organism evidence="17 18">
    <name type="scientific">Corynebacterium variabile</name>
    <dbReference type="NCBI Taxonomy" id="1727"/>
    <lineage>
        <taxon>Bacteria</taxon>
        <taxon>Bacillati</taxon>
        <taxon>Actinomycetota</taxon>
        <taxon>Actinomycetes</taxon>
        <taxon>Mycobacteriales</taxon>
        <taxon>Corynebacteriaceae</taxon>
        <taxon>Corynebacterium</taxon>
    </lineage>
</organism>
<keyword evidence="9" id="KW-0413">Isomerase</keyword>
<feature type="compositionally biased region" description="Low complexity" evidence="14">
    <location>
        <begin position="669"/>
        <end position="686"/>
    </location>
</feature>
<dbReference type="PROSITE" id="PS51217">
    <property type="entry name" value="UVRD_HELICASE_CTER"/>
    <property type="match status" value="1"/>
</dbReference>
<reference evidence="18" key="1">
    <citation type="submission" date="2015-11" db="EMBL/GenBank/DDBJ databases">
        <authorList>
            <person name="Dugat-Bony E."/>
        </authorList>
    </citation>
    <scope>NUCLEOTIDE SEQUENCE [LARGE SCALE GENOMIC DNA]</scope>
    <source>
        <strain evidence="18">Mu292</strain>
    </source>
</reference>
<dbReference type="EMBL" id="FAUH01000001">
    <property type="protein sequence ID" value="CUU64708.1"/>
    <property type="molecule type" value="Genomic_DNA"/>
</dbReference>
<dbReference type="Gene3D" id="1.10.486.10">
    <property type="entry name" value="PCRA, domain 4"/>
    <property type="match status" value="1"/>
</dbReference>
<evidence type="ECO:0000256" key="12">
    <source>
        <dbReference type="ARBA" id="ARBA00048988"/>
    </source>
</evidence>
<evidence type="ECO:0000256" key="4">
    <source>
        <dbReference type="ARBA" id="ARBA00022801"/>
    </source>
</evidence>
<dbReference type="GO" id="GO:0005829">
    <property type="term" value="C:cytosol"/>
    <property type="evidence" value="ECO:0007669"/>
    <property type="project" value="TreeGrafter"/>
</dbReference>
<feature type="compositionally biased region" description="Low complexity" evidence="14">
    <location>
        <begin position="854"/>
        <end position="873"/>
    </location>
</feature>
<evidence type="ECO:0000256" key="6">
    <source>
        <dbReference type="ARBA" id="ARBA00022840"/>
    </source>
</evidence>
<comment type="similarity">
    <text evidence="1">Belongs to the helicase family. UvrD subfamily.</text>
</comment>
<evidence type="ECO:0000256" key="13">
    <source>
        <dbReference type="PROSITE-ProRule" id="PRU00560"/>
    </source>
</evidence>
<evidence type="ECO:0000313" key="18">
    <source>
        <dbReference type="Proteomes" id="UP000182498"/>
    </source>
</evidence>
<feature type="domain" description="UvrD-like helicase C-terminal" evidence="16">
    <location>
        <begin position="400"/>
        <end position="732"/>
    </location>
</feature>
<dbReference type="InterPro" id="IPR000212">
    <property type="entry name" value="DNA_helicase_UvrD/REP"/>
</dbReference>
<proteinExistence type="inferred from homology"/>